<dbReference type="GO" id="GO:0006457">
    <property type="term" value="P:protein folding"/>
    <property type="evidence" value="ECO:0007669"/>
    <property type="project" value="InterPro"/>
</dbReference>
<evidence type="ECO:0000256" key="1">
    <source>
        <dbReference type="ARBA" id="ARBA00023186"/>
    </source>
</evidence>
<name>A0A367ZMW5_9BACT</name>
<comment type="caution">
    <text evidence="4">The sequence shown here is derived from an EMBL/GenBank/DDBJ whole genome shotgun (WGS) entry which is preliminary data.</text>
</comment>
<keyword evidence="1" id="KW-0143">Chaperone</keyword>
<evidence type="ECO:0000256" key="2">
    <source>
        <dbReference type="SAM" id="Coils"/>
    </source>
</evidence>
<evidence type="ECO:0000256" key="3">
    <source>
        <dbReference type="SAM" id="MobiDB-lite"/>
    </source>
</evidence>
<accession>A0A367ZMW5</accession>
<dbReference type="Gene3D" id="2.30.22.10">
    <property type="entry name" value="Head domain of nucleotide exchange factor GrpE"/>
    <property type="match status" value="1"/>
</dbReference>
<keyword evidence="2" id="KW-0175">Coiled coil</keyword>
<dbReference type="InterPro" id="IPR000740">
    <property type="entry name" value="GrpE"/>
</dbReference>
<dbReference type="AlphaFoldDB" id="A0A367ZMW5"/>
<feature type="coiled-coil region" evidence="2">
    <location>
        <begin position="278"/>
        <end position="347"/>
    </location>
</feature>
<dbReference type="GO" id="GO:0051087">
    <property type="term" value="F:protein-folding chaperone binding"/>
    <property type="evidence" value="ECO:0007669"/>
    <property type="project" value="InterPro"/>
</dbReference>
<dbReference type="EMBL" id="QOQW01000012">
    <property type="protein sequence ID" value="RCK79474.1"/>
    <property type="molecule type" value="Genomic_DNA"/>
</dbReference>
<gene>
    <name evidence="4" type="ORF">OZSIB_4228</name>
</gene>
<organism evidence="4 5">
    <name type="scientific">Candidatus Ozemobacter sibiricus</name>
    <dbReference type="NCBI Taxonomy" id="2268124"/>
    <lineage>
        <taxon>Bacteria</taxon>
        <taxon>Candidatus Ozemobacteria</taxon>
        <taxon>Candidatus Ozemobacterales</taxon>
        <taxon>Candidatus Ozemobacteraceae</taxon>
        <taxon>Candidatus Ozemobacter</taxon>
    </lineage>
</organism>
<protein>
    <submittedName>
        <fullName evidence="4">Uncharacterized protein</fullName>
    </submittedName>
</protein>
<reference evidence="4 5" key="1">
    <citation type="submission" date="2018-05" db="EMBL/GenBank/DDBJ databases">
        <title>A metagenomic window into the 2 km-deep terrestrial subsurface aquifer revealed taxonomically and functionally diverse microbial community comprising novel uncultured bacterial lineages.</title>
        <authorList>
            <person name="Kadnikov V.V."/>
            <person name="Mardanov A.V."/>
            <person name="Beletsky A.V."/>
            <person name="Banks D."/>
            <person name="Pimenov N.V."/>
            <person name="Frank Y.A."/>
            <person name="Karnachuk O.V."/>
            <person name="Ravin N.V."/>
        </authorList>
    </citation>
    <scope>NUCLEOTIDE SEQUENCE [LARGE SCALE GENOMIC DNA]</scope>
    <source>
        <strain evidence="4">BY5</strain>
    </source>
</reference>
<proteinExistence type="predicted"/>
<sequence>MEKASFDDIVRNLLVYLKGQVPSLQSKTSREDLIRQIQSIVYMLRTSIIQLEGAAFSDPRNTPEYKNLIQEFEGLKRTNQRLEESLFLEMNKTQRLAAELEKLQAAKAQAPAAAAAPIREVKIERSPEDQARIAELEALVKDLRAQLQQRPTTEGTGFPLEEKLRLEADLQAASTQVFALRKDLEAREQEIAELKNLLRAAALENQTEKENNRLLAVKLEQAKTQISTMEFQLGQAINKPLPSRPEDLATIRELREEITRLQALLNARPTQEVFNNMQAAAEAKIAFLEQSLVEWQKKAKERSALLEQAPEQIEALKREKMQLEQRIIDMEATVRRLTASREKALKEAAARSPALRSEEYVFFFEVLSAIANRLNKSPENKDIRQKAEEAIAILERSHAIQGIPTVGTPYDEKLHKVVRSFHTTLVEDNTIVHEVSRGFKTAEHVIQRAIVWIAKSRFRCTECATIGRPQDYFCHKCGMELCAPDGTTKKKLAPLPATLDLCLPLIDQCLTQRRLQEANDLLNYLAKEHPDHPAVQKRRAILTQMSAAPLPTAPVPQMPPVGSPSLTT</sequence>
<dbReference type="Pfam" id="PF01025">
    <property type="entry name" value="GrpE"/>
    <property type="match status" value="1"/>
</dbReference>
<dbReference type="SUPFAM" id="SSF51064">
    <property type="entry name" value="Head domain of nucleotide exchange factor GrpE"/>
    <property type="match status" value="1"/>
</dbReference>
<dbReference type="GO" id="GO:0000774">
    <property type="term" value="F:adenyl-nucleotide exchange factor activity"/>
    <property type="evidence" value="ECO:0007669"/>
    <property type="project" value="InterPro"/>
</dbReference>
<dbReference type="Proteomes" id="UP000252355">
    <property type="component" value="Unassembled WGS sequence"/>
</dbReference>
<dbReference type="InterPro" id="IPR009012">
    <property type="entry name" value="GrpE_head"/>
</dbReference>
<feature type="compositionally biased region" description="Pro residues" evidence="3">
    <location>
        <begin position="551"/>
        <end position="562"/>
    </location>
</feature>
<feature type="region of interest" description="Disordered" evidence="3">
    <location>
        <begin position="548"/>
        <end position="568"/>
    </location>
</feature>
<evidence type="ECO:0000313" key="5">
    <source>
        <dbReference type="Proteomes" id="UP000252355"/>
    </source>
</evidence>
<evidence type="ECO:0000313" key="4">
    <source>
        <dbReference type="EMBL" id="RCK79474.1"/>
    </source>
</evidence>
<dbReference type="GO" id="GO:0042803">
    <property type="term" value="F:protein homodimerization activity"/>
    <property type="evidence" value="ECO:0007669"/>
    <property type="project" value="InterPro"/>
</dbReference>
<feature type="coiled-coil region" evidence="2">
    <location>
        <begin position="177"/>
        <end position="220"/>
    </location>
</feature>